<name>A0AB39RAY6_9ACTN</name>
<reference evidence="3" key="1">
    <citation type="submission" date="2024-07" db="EMBL/GenBank/DDBJ databases">
        <authorList>
            <person name="Yu S.T."/>
        </authorList>
    </citation>
    <scope>NUCLEOTIDE SEQUENCE</scope>
    <source>
        <strain evidence="3">R41</strain>
    </source>
</reference>
<dbReference type="RefSeq" id="WP_369244178.1">
    <property type="nucleotide sequence ID" value="NZ_CP163443.1"/>
</dbReference>
<protein>
    <submittedName>
        <fullName evidence="3">DUF6884 domain-containing protein</fullName>
    </submittedName>
</protein>
<organism evidence="3">
    <name type="scientific">Streptomyces sp. R41</name>
    <dbReference type="NCBI Taxonomy" id="3238632"/>
    <lineage>
        <taxon>Bacteria</taxon>
        <taxon>Bacillati</taxon>
        <taxon>Actinomycetota</taxon>
        <taxon>Actinomycetes</taxon>
        <taxon>Kitasatosporales</taxon>
        <taxon>Streptomycetaceae</taxon>
        <taxon>Streptomyces</taxon>
    </lineage>
</organism>
<sequence>MTAIDHLDCFEPQLVVIPCGSRKLGRRARAADLYVGSYHRACRKAADALQPDRLLILSARYGLLDLDDVIEPYDTSHGAADAITAQVLLKQATVRGIVLLDPVVALGGARHVSLVRAIWPHARTPLAGTRGMGEQMARLAQLRNGRDEQLTSLPSASSSTMGPAANARSRPISEGVVHPSS</sequence>
<gene>
    <name evidence="3" type="ORF">AB5J53_03430</name>
</gene>
<accession>A0AB39RAY6</accession>
<feature type="compositionally biased region" description="Polar residues" evidence="1">
    <location>
        <begin position="150"/>
        <end position="161"/>
    </location>
</feature>
<evidence type="ECO:0000259" key="2">
    <source>
        <dbReference type="Pfam" id="PF21818"/>
    </source>
</evidence>
<feature type="domain" description="DUF6884" evidence="2">
    <location>
        <begin position="15"/>
        <end position="140"/>
    </location>
</feature>
<proteinExistence type="predicted"/>
<dbReference type="AlphaFoldDB" id="A0AB39RAY6"/>
<evidence type="ECO:0000256" key="1">
    <source>
        <dbReference type="SAM" id="MobiDB-lite"/>
    </source>
</evidence>
<dbReference type="InterPro" id="IPR049251">
    <property type="entry name" value="DUF6884"/>
</dbReference>
<evidence type="ECO:0000313" key="3">
    <source>
        <dbReference type="EMBL" id="XDQ50828.1"/>
    </source>
</evidence>
<dbReference type="EMBL" id="CP163443">
    <property type="protein sequence ID" value="XDQ50828.1"/>
    <property type="molecule type" value="Genomic_DNA"/>
</dbReference>
<dbReference type="Pfam" id="PF21818">
    <property type="entry name" value="DUF6884"/>
    <property type="match status" value="1"/>
</dbReference>
<feature type="region of interest" description="Disordered" evidence="1">
    <location>
        <begin position="145"/>
        <end position="181"/>
    </location>
</feature>